<dbReference type="OMA" id="HRYPRCA"/>
<dbReference type="EMBL" id="CM002239">
    <property type="protein sequence ID" value="EAA32641.1"/>
    <property type="molecule type" value="Genomic_DNA"/>
</dbReference>
<accession>Q7S8G0</accession>
<organism evidence="1 2">
    <name type="scientific">Neurospora crassa (strain ATCC 24698 / 74-OR23-1A / CBS 708.71 / DSM 1257 / FGSC 987)</name>
    <dbReference type="NCBI Taxonomy" id="367110"/>
    <lineage>
        <taxon>Eukaryota</taxon>
        <taxon>Fungi</taxon>
        <taxon>Dikarya</taxon>
        <taxon>Ascomycota</taxon>
        <taxon>Pezizomycotina</taxon>
        <taxon>Sordariomycetes</taxon>
        <taxon>Sordariomycetidae</taxon>
        <taxon>Sordariales</taxon>
        <taxon>Sordariaceae</taxon>
        <taxon>Neurospora</taxon>
    </lineage>
</organism>
<dbReference type="VEuPathDB" id="FungiDB:NCU05173"/>
<dbReference type="HOGENOM" id="CLU_400668_0_0_1"/>
<dbReference type="RefSeq" id="XP_961877.1">
    <property type="nucleotide sequence ID" value="XM_956784.2"/>
</dbReference>
<name>Q7S8G0_NEUCR</name>
<dbReference type="KEGG" id="ncr:NCU05173"/>
<dbReference type="InParanoid" id="Q7S8G0"/>
<keyword evidence="2" id="KW-1185">Reference proteome</keyword>
<gene>
    <name evidence="1" type="ORF">NCU05173</name>
</gene>
<dbReference type="PaxDb" id="5141-EFNCRP00000005042"/>
<dbReference type="Proteomes" id="UP000001805">
    <property type="component" value="Chromosome 4, Linkage Group IV"/>
</dbReference>
<proteinExistence type="predicted"/>
<protein>
    <submittedName>
        <fullName evidence="1">Uncharacterized protein</fullName>
    </submittedName>
</protein>
<dbReference type="GeneID" id="3878025"/>
<evidence type="ECO:0000313" key="1">
    <source>
        <dbReference type="EMBL" id="EAA32641.1"/>
    </source>
</evidence>
<reference evidence="1 2" key="1">
    <citation type="journal article" date="2003" name="Nature">
        <title>The genome sequence of the filamentous fungus Neurospora crassa.</title>
        <authorList>
            <person name="Galagan J.E."/>
            <person name="Calvo S.E."/>
            <person name="Borkovich K.A."/>
            <person name="Selker E.U."/>
            <person name="Read N.D."/>
            <person name="Jaffe D."/>
            <person name="FitzHugh W."/>
            <person name="Ma L.J."/>
            <person name="Smirnov S."/>
            <person name="Purcell S."/>
            <person name="Rehman B."/>
            <person name="Elkins T."/>
            <person name="Engels R."/>
            <person name="Wang S."/>
            <person name="Nielsen C.B."/>
            <person name="Butler J."/>
            <person name="Endrizzi M."/>
            <person name="Qui D."/>
            <person name="Ianakiev P."/>
            <person name="Bell-Pedersen D."/>
            <person name="Nelson M.A."/>
            <person name="Werner-Washburne M."/>
            <person name="Selitrennikoff C.P."/>
            <person name="Kinsey J.A."/>
            <person name="Braun E.L."/>
            <person name="Zelter A."/>
            <person name="Schulte U."/>
            <person name="Kothe G.O."/>
            <person name="Jedd G."/>
            <person name="Mewes W."/>
            <person name="Staben C."/>
            <person name="Marcotte E."/>
            <person name="Greenberg D."/>
            <person name="Roy A."/>
            <person name="Foley K."/>
            <person name="Naylor J."/>
            <person name="Stange-Thomann N."/>
            <person name="Barrett R."/>
            <person name="Gnerre S."/>
            <person name="Kamal M."/>
            <person name="Kamvysselis M."/>
            <person name="Mauceli E."/>
            <person name="Bielke C."/>
            <person name="Rudd S."/>
            <person name="Frishman D."/>
            <person name="Krystofova S."/>
            <person name="Rasmussen C."/>
            <person name="Metzenberg R.L."/>
            <person name="Perkins D.D."/>
            <person name="Kroken S."/>
            <person name="Cogoni C."/>
            <person name="Macino G."/>
            <person name="Catcheside D."/>
            <person name="Li W."/>
            <person name="Pratt R.J."/>
            <person name="Osmani S.A."/>
            <person name="DeSouza C.P."/>
            <person name="Glass L."/>
            <person name="Orbach M.J."/>
            <person name="Berglund J.A."/>
            <person name="Voelker R."/>
            <person name="Yarden O."/>
            <person name="Plamann M."/>
            <person name="Seiler S."/>
            <person name="Dunlap J."/>
            <person name="Radford A."/>
            <person name="Aramayo R."/>
            <person name="Natvig D.O."/>
            <person name="Alex L.A."/>
            <person name="Mannhaupt G."/>
            <person name="Ebbole D.J."/>
            <person name="Freitag M."/>
            <person name="Paulsen I."/>
            <person name="Sachs M.S."/>
            <person name="Lander E.S."/>
            <person name="Nusbaum C."/>
            <person name="Birren B."/>
        </authorList>
    </citation>
    <scope>NUCLEOTIDE SEQUENCE [LARGE SCALE GENOMIC DNA]</scope>
    <source>
        <strain evidence="2">ATCC 24698 / 74-OR23-1A / CBS 708.71 / DSM 1257 / FGSC 987</strain>
    </source>
</reference>
<sequence length="687" mass="75471">MASPQDILTGFLARSVPGAHIAHLQGPHGCGKSTQWLCRIWDQMAGEPSARLVYIQQTATQVELLKAYLSTQSIKDGLDSGRVMLFSTTEMVELSQNATLGTRLGPRATVCIDIEVTPSARGEYLVALFYQLAAAAGESLAVVTMGAAGHRYPRCARPVIIQVDPPHELLPMTPLTSSVHASSVIWETLYEGGRAQDRNVLVFTDVYMATNLRNSSSWENYETRSKGLPKCHFVTLSRRQLDRNPTLVASLATLQGPALIQIEHDVEVRFPIRNVAMAVYQRTKEMTVLDNRSGLLVTKRAVLVSKQELLAKQGLATYSGGPAQVAHYSAPDGLIRVDSIPDQPRPHAHSSELLGFCLLALSLPAYDPLAYNVHPLLWYEALRVVKLMGLVDQTTSTLTPVGRLTLEFAQRMSMSNLYPAAFMAHMYYIPASPATKRVACMMAAILHAGQDSIWHPPASEESFSAHQFVRAMVAQSSPSFTLDRLWSGSLWVAVALLEEVIHTSKVFTTPRDSEHDRWPLNNGCSFNHAAMVYRLSTWLARSTNSPAPLDEVDAHDQPEVLPIQRAMLSAYAQNIVFIPPVNPLTGQVHIPISLSSSLPLCSSVLDLTSFRPYVNRGCGLLCLFTKVDLDAKAKYVIHGTMPLHGEAFDVFHGRIPGFQAGAGINTDNSNRLMAGLMTVWGRRVMVD</sequence>
<dbReference type="AlphaFoldDB" id="Q7S8G0"/>
<dbReference type="OrthoDB" id="4740422at2759"/>
<evidence type="ECO:0000313" key="2">
    <source>
        <dbReference type="Proteomes" id="UP000001805"/>
    </source>
</evidence>